<feature type="transmembrane region" description="Helical" evidence="1">
    <location>
        <begin position="63"/>
        <end position="83"/>
    </location>
</feature>
<dbReference type="Proteomes" id="UP000439903">
    <property type="component" value="Unassembled WGS sequence"/>
</dbReference>
<evidence type="ECO:0000256" key="1">
    <source>
        <dbReference type="SAM" id="Phobius"/>
    </source>
</evidence>
<keyword evidence="1" id="KW-0472">Membrane</keyword>
<name>A0A8H3XCV2_GIGMA</name>
<feature type="transmembrane region" description="Helical" evidence="1">
    <location>
        <begin position="128"/>
        <end position="146"/>
    </location>
</feature>
<dbReference type="InterPro" id="IPR013879">
    <property type="entry name" value="DUF1761"/>
</dbReference>
<keyword evidence="1" id="KW-1133">Transmembrane helix</keyword>
<proteinExistence type="predicted"/>
<evidence type="ECO:0000313" key="2">
    <source>
        <dbReference type="EMBL" id="KAF0442082.1"/>
    </source>
</evidence>
<dbReference type="PANTHER" id="PTHR40638:SF1">
    <property type="entry name" value="UPF0591 MEMBRANE PROTEIN C15E1.02C"/>
    <property type="match status" value="1"/>
</dbReference>
<accession>A0A8H3XCV2</accession>
<dbReference type="AlphaFoldDB" id="A0A8H3XCV2"/>
<dbReference type="OrthoDB" id="2344991at2759"/>
<dbReference type="Pfam" id="PF08570">
    <property type="entry name" value="DUF1761"/>
    <property type="match status" value="1"/>
</dbReference>
<comment type="caution">
    <text evidence="2">The sequence shown here is derived from an EMBL/GenBank/DDBJ whole genome shotgun (WGS) entry which is preliminary data.</text>
</comment>
<dbReference type="EMBL" id="WTPW01001329">
    <property type="protein sequence ID" value="KAF0442082.1"/>
    <property type="molecule type" value="Genomic_DNA"/>
</dbReference>
<dbReference type="PANTHER" id="PTHR40638">
    <property type="entry name" value="UPF0591 MEMBRANE PROTEIN C15E1.02C"/>
    <property type="match status" value="1"/>
</dbReference>
<sequence>MDSQTFDQSNWQVPLTTILIGALIQYVAGTLIYGPLFGKTWLSAMNKDKGNEKWLPKDENINYRFFGAFFLSAAESYVYGVLLNLTGAESYLHTFQLGLILYLGCFMPMIVSELLWENRPFTLIKIKAFRAAVSTIGSTFAMFWWSSR</sequence>
<organism evidence="2 3">
    <name type="scientific">Gigaspora margarita</name>
    <dbReference type="NCBI Taxonomy" id="4874"/>
    <lineage>
        <taxon>Eukaryota</taxon>
        <taxon>Fungi</taxon>
        <taxon>Fungi incertae sedis</taxon>
        <taxon>Mucoromycota</taxon>
        <taxon>Glomeromycotina</taxon>
        <taxon>Glomeromycetes</taxon>
        <taxon>Diversisporales</taxon>
        <taxon>Gigasporaceae</taxon>
        <taxon>Gigaspora</taxon>
    </lineage>
</organism>
<reference evidence="2 3" key="1">
    <citation type="journal article" date="2019" name="Environ. Microbiol.">
        <title>At the nexus of three kingdoms: the genome of the mycorrhizal fungus Gigaspora margarita provides insights into plant, endobacterial and fungal interactions.</title>
        <authorList>
            <person name="Venice F."/>
            <person name="Ghignone S."/>
            <person name="Salvioli di Fossalunga A."/>
            <person name="Amselem J."/>
            <person name="Novero M."/>
            <person name="Xianan X."/>
            <person name="Sedzielewska Toro K."/>
            <person name="Morin E."/>
            <person name="Lipzen A."/>
            <person name="Grigoriev I.V."/>
            <person name="Henrissat B."/>
            <person name="Martin F.M."/>
            <person name="Bonfante P."/>
        </authorList>
    </citation>
    <scope>NUCLEOTIDE SEQUENCE [LARGE SCALE GENOMIC DNA]</scope>
    <source>
        <strain evidence="2 3">BEG34</strain>
    </source>
</reference>
<feature type="transmembrane region" description="Helical" evidence="1">
    <location>
        <begin position="20"/>
        <end position="42"/>
    </location>
</feature>
<keyword evidence="1" id="KW-0812">Transmembrane</keyword>
<keyword evidence="3" id="KW-1185">Reference proteome</keyword>
<protein>
    <submittedName>
        <fullName evidence="2">DUF1761-domain-containing protein</fullName>
    </submittedName>
</protein>
<evidence type="ECO:0000313" key="3">
    <source>
        <dbReference type="Proteomes" id="UP000439903"/>
    </source>
</evidence>
<feature type="transmembrane region" description="Helical" evidence="1">
    <location>
        <begin position="95"/>
        <end position="116"/>
    </location>
</feature>
<gene>
    <name evidence="2" type="ORF">F8M41_003698</name>
</gene>